<keyword evidence="7" id="KW-0547">Nucleotide-binding</keyword>
<evidence type="ECO:0000256" key="9">
    <source>
        <dbReference type="ARBA" id="ARBA00022840"/>
    </source>
</evidence>
<keyword evidence="6 13" id="KW-0812">Transmembrane</keyword>
<comment type="caution">
    <text evidence="15">The sequence shown here is derived from an EMBL/GenBank/DDBJ whole genome shotgun (WGS) entry which is preliminary data.</text>
</comment>
<dbReference type="InterPro" id="IPR038318">
    <property type="entry name" value="KdpD_sf"/>
</dbReference>
<proteinExistence type="predicted"/>
<dbReference type="Pfam" id="PF13493">
    <property type="entry name" value="DUF4118"/>
    <property type="match status" value="1"/>
</dbReference>
<accession>A0A844YX84</accession>
<evidence type="ECO:0000256" key="12">
    <source>
        <dbReference type="ARBA" id="ARBA00023136"/>
    </source>
</evidence>
<gene>
    <name evidence="15" type="ORF">GRI99_15095</name>
</gene>
<dbReference type="PRINTS" id="PR00344">
    <property type="entry name" value="BCTRLSENSOR"/>
</dbReference>
<dbReference type="GO" id="GO:0004673">
    <property type="term" value="F:protein histidine kinase activity"/>
    <property type="evidence" value="ECO:0007669"/>
    <property type="project" value="UniProtKB-EC"/>
</dbReference>
<evidence type="ECO:0000313" key="15">
    <source>
        <dbReference type="EMBL" id="MXO72955.1"/>
    </source>
</evidence>
<feature type="transmembrane region" description="Helical" evidence="13">
    <location>
        <begin position="42"/>
        <end position="62"/>
    </location>
</feature>
<dbReference type="Pfam" id="PF07568">
    <property type="entry name" value="HisKA_2"/>
    <property type="match status" value="1"/>
</dbReference>
<keyword evidence="11" id="KW-0902">Two-component regulatory system</keyword>
<dbReference type="SUPFAM" id="SSF55874">
    <property type="entry name" value="ATPase domain of HSP90 chaperone/DNA topoisomerase II/histidine kinase"/>
    <property type="match status" value="1"/>
</dbReference>
<sequence>MIIGPLPSAANVTKRIKAMDGGFVYLLQRVFRRLPLAGGRPLLAVPAGLAITAVAFALRMALDSELPSGFPYVTFFPAVVISAVLFGLWGGISSAVLGFLLARWYFVAPVGSLSMAGGAGWAMGLYVFVVVVDIIAIHSAQVAMGSLDRERQRNRDLAESRQLLFHELQHRVGNNLQMVGSLLSLQGRRVADGPAREAVAEAARRVQLVGKIQRTLYEPEGSQRSLSVMLEELVRDIVASGSDGTVSVRMDVQHDAVIGAEQSIPVALIVGEAVSNALEHGFTPGEGGTITVAVAGHRLDGAGGLRITVSDDGRGLTEGFTLEGSTSLGLRIARSLAGSLGGSFVVVRADGAGGGTLATLDFPLTATA</sequence>
<name>A0A844YX84_9SPHN</name>
<dbReference type="InterPro" id="IPR004358">
    <property type="entry name" value="Sig_transdc_His_kin-like_C"/>
</dbReference>
<dbReference type="InterPro" id="IPR003594">
    <property type="entry name" value="HATPase_dom"/>
</dbReference>
<evidence type="ECO:0000259" key="14">
    <source>
        <dbReference type="PROSITE" id="PS50109"/>
    </source>
</evidence>
<dbReference type="GO" id="GO:0005524">
    <property type="term" value="F:ATP binding"/>
    <property type="evidence" value="ECO:0007669"/>
    <property type="project" value="UniProtKB-KW"/>
</dbReference>
<protein>
    <recommendedName>
        <fullName evidence="3">histidine kinase</fullName>
        <ecNumber evidence="3">2.7.13.3</ecNumber>
    </recommendedName>
</protein>
<dbReference type="PANTHER" id="PTHR41523">
    <property type="entry name" value="TWO-COMPONENT SYSTEM SENSOR PROTEIN"/>
    <property type="match status" value="1"/>
</dbReference>
<keyword evidence="10 13" id="KW-1133">Transmembrane helix</keyword>
<keyword evidence="5" id="KW-0808">Transferase</keyword>
<keyword evidence="16" id="KW-1185">Reference proteome</keyword>
<evidence type="ECO:0000256" key="3">
    <source>
        <dbReference type="ARBA" id="ARBA00012438"/>
    </source>
</evidence>
<dbReference type="Gene3D" id="1.20.120.620">
    <property type="entry name" value="Backbone structure of the membrane domain of e. Coli histidine kinase receptor kdpd"/>
    <property type="match status" value="1"/>
</dbReference>
<dbReference type="GO" id="GO:0000160">
    <property type="term" value="P:phosphorelay signal transduction system"/>
    <property type="evidence" value="ECO:0007669"/>
    <property type="project" value="UniProtKB-KW"/>
</dbReference>
<dbReference type="Gene3D" id="3.30.565.10">
    <property type="entry name" value="Histidine kinase-like ATPase, C-terminal domain"/>
    <property type="match status" value="1"/>
</dbReference>
<dbReference type="SMART" id="SM00387">
    <property type="entry name" value="HATPase_c"/>
    <property type="match status" value="1"/>
</dbReference>
<keyword evidence="8" id="KW-0418">Kinase</keyword>
<evidence type="ECO:0000256" key="8">
    <source>
        <dbReference type="ARBA" id="ARBA00022777"/>
    </source>
</evidence>
<dbReference type="EC" id="2.7.13.3" evidence="3"/>
<comment type="catalytic activity">
    <reaction evidence="1">
        <text>ATP + protein L-histidine = ADP + protein N-phospho-L-histidine.</text>
        <dbReference type="EC" id="2.7.13.3"/>
    </reaction>
</comment>
<evidence type="ECO:0000256" key="2">
    <source>
        <dbReference type="ARBA" id="ARBA00004141"/>
    </source>
</evidence>
<evidence type="ECO:0000256" key="1">
    <source>
        <dbReference type="ARBA" id="ARBA00000085"/>
    </source>
</evidence>
<evidence type="ECO:0000313" key="16">
    <source>
        <dbReference type="Proteomes" id="UP000466966"/>
    </source>
</evidence>
<dbReference type="InterPro" id="IPR005467">
    <property type="entry name" value="His_kinase_dom"/>
</dbReference>
<keyword evidence="4" id="KW-0597">Phosphoprotein</keyword>
<dbReference type="Proteomes" id="UP000466966">
    <property type="component" value="Unassembled WGS sequence"/>
</dbReference>
<evidence type="ECO:0000256" key="6">
    <source>
        <dbReference type="ARBA" id="ARBA00022692"/>
    </source>
</evidence>
<dbReference type="AlphaFoldDB" id="A0A844YX84"/>
<dbReference type="InterPro" id="IPR011495">
    <property type="entry name" value="Sig_transdc_His_kin_sub2_dim/P"/>
</dbReference>
<reference evidence="15 16" key="1">
    <citation type="submission" date="2019-12" db="EMBL/GenBank/DDBJ databases">
        <title>Genomic-based taxomic classification of the family Erythrobacteraceae.</title>
        <authorList>
            <person name="Xu L."/>
        </authorList>
    </citation>
    <scope>NUCLEOTIDE SEQUENCE [LARGE SCALE GENOMIC DNA]</scope>
    <source>
        <strain evidence="15 16">M0322</strain>
    </source>
</reference>
<feature type="transmembrane region" description="Helical" evidence="13">
    <location>
        <begin position="121"/>
        <end position="143"/>
    </location>
</feature>
<comment type="subcellular location">
    <subcellularLocation>
        <location evidence="2">Membrane</location>
        <topology evidence="2">Multi-pass membrane protein</topology>
    </subcellularLocation>
</comment>
<dbReference type="EMBL" id="WTYV01000006">
    <property type="protein sequence ID" value="MXO72955.1"/>
    <property type="molecule type" value="Genomic_DNA"/>
</dbReference>
<evidence type="ECO:0000256" key="4">
    <source>
        <dbReference type="ARBA" id="ARBA00022553"/>
    </source>
</evidence>
<dbReference type="PROSITE" id="PS50109">
    <property type="entry name" value="HIS_KIN"/>
    <property type="match status" value="1"/>
</dbReference>
<dbReference type="InterPro" id="IPR036890">
    <property type="entry name" value="HATPase_C_sf"/>
</dbReference>
<evidence type="ECO:0000256" key="5">
    <source>
        <dbReference type="ARBA" id="ARBA00022679"/>
    </source>
</evidence>
<evidence type="ECO:0000256" key="13">
    <source>
        <dbReference type="SAM" id="Phobius"/>
    </source>
</evidence>
<dbReference type="Pfam" id="PF02518">
    <property type="entry name" value="HATPase_c"/>
    <property type="match status" value="1"/>
</dbReference>
<feature type="transmembrane region" description="Helical" evidence="13">
    <location>
        <begin position="74"/>
        <end position="101"/>
    </location>
</feature>
<dbReference type="InterPro" id="IPR025201">
    <property type="entry name" value="KdpD_TM"/>
</dbReference>
<evidence type="ECO:0000256" key="7">
    <source>
        <dbReference type="ARBA" id="ARBA00022741"/>
    </source>
</evidence>
<keyword evidence="12 13" id="KW-0472">Membrane</keyword>
<evidence type="ECO:0000256" key="10">
    <source>
        <dbReference type="ARBA" id="ARBA00022989"/>
    </source>
</evidence>
<evidence type="ECO:0000256" key="11">
    <source>
        <dbReference type="ARBA" id="ARBA00023012"/>
    </source>
</evidence>
<feature type="domain" description="Histidine kinase" evidence="14">
    <location>
        <begin position="167"/>
        <end position="366"/>
    </location>
</feature>
<dbReference type="GO" id="GO:0016020">
    <property type="term" value="C:membrane"/>
    <property type="evidence" value="ECO:0007669"/>
    <property type="project" value="UniProtKB-SubCell"/>
</dbReference>
<keyword evidence="9" id="KW-0067">ATP-binding</keyword>
<organism evidence="15 16">
    <name type="scientific">Alteraurantiacibacter buctensis</name>
    <dbReference type="NCBI Taxonomy" id="1503981"/>
    <lineage>
        <taxon>Bacteria</taxon>
        <taxon>Pseudomonadati</taxon>
        <taxon>Pseudomonadota</taxon>
        <taxon>Alphaproteobacteria</taxon>
        <taxon>Sphingomonadales</taxon>
        <taxon>Erythrobacteraceae</taxon>
        <taxon>Alteraurantiacibacter</taxon>
    </lineage>
</organism>
<dbReference type="PANTHER" id="PTHR41523:SF8">
    <property type="entry name" value="ETHYLENE RESPONSE SENSOR PROTEIN"/>
    <property type="match status" value="1"/>
</dbReference>